<dbReference type="CDD" id="cd07040">
    <property type="entry name" value="HP"/>
    <property type="match status" value="1"/>
</dbReference>
<dbReference type="InterPro" id="IPR013078">
    <property type="entry name" value="His_Pase_superF_clade-1"/>
</dbReference>
<keyword evidence="2" id="KW-1185">Reference proteome</keyword>
<protein>
    <submittedName>
        <fullName evidence="1">Phosphoglycerate mutase-like protein</fullName>
    </submittedName>
</protein>
<dbReference type="PANTHER" id="PTHR48100:SF24">
    <property type="entry name" value="PHOSPHOGLYCERATE MUTASE"/>
    <property type="match status" value="1"/>
</dbReference>
<reference evidence="1 2" key="1">
    <citation type="submission" date="2023-01" db="EMBL/GenBank/DDBJ databases">
        <title>Analysis of 21 Apiospora genomes using comparative genomics revels a genus with tremendous synthesis potential of carbohydrate active enzymes and secondary metabolites.</title>
        <authorList>
            <person name="Sorensen T."/>
        </authorList>
    </citation>
    <scope>NUCLEOTIDE SEQUENCE [LARGE SCALE GENOMIC DNA]</scope>
    <source>
        <strain evidence="1 2">CBS 117206</strain>
    </source>
</reference>
<sequence length="201" mass="23178">MAPHVILIRHGEATHNVGNKSPLLTEKGVLQCEYLEKDLRSRYSFEKESALIVVSPAKRTLQTYHHGLKWLSDEGVPVLPRAEWQETTGNPCDICTEVAVIEKEWPSLDFSQLDPVYPAKTGLYFPSEEALQNRARVAREWLFHRQEKHIVIVTHSGFLQRVAKGQKYRNVEYKMYEFVDDASSQDFLLREIDHGQAETLD</sequence>
<dbReference type="InterPro" id="IPR029033">
    <property type="entry name" value="His_PPase_superfam"/>
</dbReference>
<dbReference type="Gene3D" id="3.40.50.1240">
    <property type="entry name" value="Phosphoglycerate mutase-like"/>
    <property type="match status" value="1"/>
</dbReference>
<dbReference type="SMART" id="SM00855">
    <property type="entry name" value="PGAM"/>
    <property type="match status" value="1"/>
</dbReference>
<dbReference type="GO" id="GO:0016791">
    <property type="term" value="F:phosphatase activity"/>
    <property type="evidence" value="ECO:0007669"/>
    <property type="project" value="TreeGrafter"/>
</dbReference>
<proteinExistence type="predicted"/>
<name>A0AAW0QVE7_9PEZI</name>
<evidence type="ECO:0000313" key="2">
    <source>
        <dbReference type="Proteomes" id="UP001392437"/>
    </source>
</evidence>
<dbReference type="EMBL" id="JAQQWP010000006">
    <property type="protein sequence ID" value="KAK8114496.1"/>
    <property type="molecule type" value="Genomic_DNA"/>
</dbReference>
<accession>A0AAW0QVE7</accession>
<comment type="caution">
    <text evidence="1">The sequence shown here is derived from an EMBL/GenBank/DDBJ whole genome shotgun (WGS) entry which is preliminary data.</text>
</comment>
<dbReference type="InterPro" id="IPR001345">
    <property type="entry name" value="PG/BPGM_mutase_AS"/>
</dbReference>
<dbReference type="GO" id="GO:0005737">
    <property type="term" value="C:cytoplasm"/>
    <property type="evidence" value="ECO:0007669"/>
    <property type="project" value="TreeGrafter"/>
</dbReference>
<dbReference type="PANTHER" id="PTHR48100">
    <property type="entry name" value="BROAD-SPECIFICITY PHOSPHATASE YOR283W-RELATED"/>
    <property type="match status" value="1"/>
</dbReference>
<dbReference type="Proteomes" id="UP001392437">
    <property type="component" value="Unassembled WGS sequence"/>
</dbReference>
<dbReference type="AlphaFoldDB" id="A0AAW0QVE7"/>
<evidence type="ECO:0000313" key="1">
    <source>
        <dbReference type="EMBL" id="KAK8114496.1"/>
    </source>
</evidence>
<dbReference type="InterPro" id="IPR050275">
    <property type="entry name" value="PGM_Phosphatase"/>
</dbReference>
<gene>
    <name evidence="1" type="ORF">PG999_006565</name>
</gene>
<organism evidence="1 2">
    <name type="scientific">Apiospora kogelbergensis</name>
    <dbReference type="NCBI Taxonomy" id="1337665"/>
    <lineage>
        <taxon>Eukaryota</taxon>
        <taxon>Fungi</taxon>
        <taxon>Dikarya</taxon>
        <taxon>Ascomycota</taxon>
        <taxon>Pezizomycotina</taxon>
        <taxon>Sordariomycetes</taxon>
        <taxon>Xylariomycetidae</taxon>
        <taxon>Amphisphaeriales</taxon>
        <taxon>Apiosporaceae</taxon>
        <taxon>Apiospora</taxon>
    </lineage>
</organism>
<dbReference type="PROSITE" id="PS00175">
    <property type="entry name" value="PG_MUTASE"/>
    <property type="match status" value="1"/>
</dbReference>
<dbReference type="Pfam" id="PF00300">
    <property type="entry name" value="His_Phos_1"/>
    <property type="match status" value="1"/>
</dbReference>
<dbReference type="SUPFAM" id="SSF53254">
    <property type="entry name" value="Phosphoglycerate mutase-like"/>
    <property type="match status" value="1"/>
</dbReference>